<evidence type="ECO:0000313" key="3">
    <source>
        <dbReference type="Proteomes" id="UP001163882"/>
    </source>
</evidence>
<evidence type="ECO:0000313" key="2">
    <source>
        <dbReference type="EMBL" id="UYQ70986.1"/>
    </source>
</evidence>
<gene>
    <name evidence="2" type="ORF">OF122_13050</name>
</gene>
<accession>A0ABY6IK47</accession>
<evidence type="ECO:0000256" key="1">
    <source>
        <dbReference type="SAM" id="MobiDB-lite"/>
    </source>
</evidence>
<dbReference type="Proteomes" id="UP001163882">
    <property type="component" value="Chromosome"/>
</dbReference>
<name>A0ABY6IK47_9HYPH</name>
<feature type="region of interest" description="Disordered" evidence="1">
    <location>
        <begin position="26"/>
        <end position="103"/>
    </location>
</feature>
<protein>
    <submittedName>
        <fullName evidence="2">Uncharacterized protein</fullName>
    </submittedName>
</protein>
<feature type="compositionally biased region" description="Basic and acidic residues" evidence="1">
    <location>
        <begin position="31"/>
        <end position="44"/>
    </location>
</feature>
<sequence>MIKPEVLDAMVAAGCTAEQIVAAVKADAQSEDARITRKREMDAARKRRQRENVTLGHADIYGQGVTDAEQNTPDKETSPTPPKENNPKNSPPSGVRTTPAKATPRSELLAVLDAEHAQDVIDHRNRIKKPMTPKAARQLAAKLARCPDPNAAADLMIEKGWQSIEPEWVENRAFQPRGSPQPPQLKGGQHFTAFGDVIDGQAGNSTGEQGDWFDAPGLPVLTIEHQR</sequence>
<dbReference type="EMBL" id="CP107716">
    <property type="protein sequence ID" value="UYQ70986.1"/>
    <property type="molecule type" value="Genomic_DNA"/>
</dbReference>
<reference evidence="2" key="1">
    <citation type="submission" date="2022-10" db="EMBL/GenBank/DDBJ databases">
        <title>YIM 151497 complete genome.</title>
        <authorList>
            <person name="Chen X."/>
        </authorList>
    </citation>
    <scope>NUCLEOTIDE SEQUENCE</scope>
    <source>
        <strain evidence="2">YIM 151497</strain>
    </source>
</reference>
<keyword evidence="3" id="KW-1185">Reference proteome</keyword>
<organism evidence="2 3">
    <name type="scientific">Pelagibacterium flavum</name>
    <dbReference type="NCBI Taxonomy" id="2984530"/>
    <lineage>
        <taxon>Bacteria</taxon>
        <taxon>Pseudomonadati</taxon>
        <taxon>Pseudomonadota</taxon>
        <taxon>Alphaproteobacteria</taxon>
        <taxon>Hyphomicrobiales</taxon>
        <taxon>Devosiaceae</taxon>
        <taxon>Pelagibacterium</taxon>
    </lineage>
</organism>
<feature type="region of interest" description="Disordered" evidence="1">
    <location>
        <begin position="176"/>
        <end position="218"/>
    </location>
</feature>
<proteinExistence type="predicted"/>
<dbReference type="RefSeq" id="WP_264224650.1">
    <property type="nucleotide sequence ID" value="NZ_CP107716.1"/>
</dbReference>